<proteinExistence type="predicted"/>
<reference evidence="1 2" key="1">
    <citation type="journal article" date="2019" name="Int. J. Syst. Evol. Microbiol.">
        <title>The Global Catalogue of Microorganisms (GCM) 10K type strain sequencing project: providing services to taxonomists for standard genome sequencing and annotation.</title>
        <authorList>
            <consortium name="The Broad Institute Genomics Platform"/>
            <consortium name="The Broad Institute Genome Sequencing Center for Infectious Disease"/>
            <person name="Wu L."/>
            <person name="Ma J."/>
        </authorList>
    </citation>
    <scope>NUCLEOTIDE SEQUENCE [LARGE SCALE GENOMIC DNA]</scope>
    <source>
        <strain evidence="1 2">JCM 9088</strain>
    </source>
</reference>
<gene>
    <name evidence="1" type="ORF">GCM10010446_03990</name>
</gene>
<dbReference type="EMBL" id="BAAAUD010000007">
    <property type="protein sequence ID" value="GAA2923055.1"/>
    <property type="molecule type" value="Genomic_DNA"/>
</dbReference>
<evidence type="ECO:0000313" key="2">
    <source>
        <dbReference type="Proteomes" id="UP001500403"/>
    </source>
</evidence>
<name>A0ABN3WNS4_9ACTN</name>
<evidence type="ECO:0000313" key="1">
    <source>
        <dbReference type="EMBL" id="GAA2923055.1"/>
    </source>
</evidence>
<comment type="caution">
    <text evidence="1">The sequence shown here is derived from an EMBL/GenBank/DDBJ whole genome shotgun (WGS) entry which is preliminary data.</text>
</comment>
<dbReference type="RefSeq" id="WP_344489579.1">
    <property type="nucleotide sequence ID" value="NZ_BAAAUD010000007.1"/>
</dbReference>
<evidence type="ECO:0008006" key="3">
    <source>
        <dbReference type="Google" id="ProtNLM"/>
    </source>
</evidence>
<protein>
    <recommendedName>
        <fullName evidence="3">Secreted protein</fullName>
    </recommendedName>
</protein>
<sequence>MSIAVRLGSAARSSSAAFVPSAYRASTAIRFVPTGNQLTWPVQRRIGIHVTTRTTHNNPLNSRDSAPTH</sequence>
<accession>A0ABN3WNS4</accession>
<dbReference type="Proteomes" id="UP001500403">
    <property type="component" value="Unassembled WGS sequence"/>
</dbReference>
<organism evidence="1 2">
    <name type="scientific">Streptomyces enissocaesilis</name>
    <dbReference type="NCBI Taxonomy" id="332589"/>
    <lineage>
        <taxon>Bacteria</taxon>
        <taxon>Bacillati</taxon>
        <taxon>Actinomycetota</taxon>
        <taxon>Actinomycetes</taxon>
        <taxon>Kitasatosporales</taxon>
        <taxon>Streptomycetaceae</taxon>
        <taxon>Streptomyces</taxon>
        <taxon>Streptomyces rochei group</taxon>
    </lineage>
</organism>
<keyword evidence="2" id="KW-1185">Reference proteome</keyword>